<name>A0AAV7RWT3_PLEWA</name>
<accession>A0AAV7RWT3</accession>
<proteinExistence type="predicted"/>
<keyword evidence="2" id="KW-1185">Reference proteome</keyword>
<organism evidence="1 2">
    <name type="scientific">Pleurodeles waltl</name>
    <name type="common">Iberian ribbed newt</name>
    <dbReference type="NCBI Taxonomy" id="8319"/>
    <lineage>
        <taxon>Eukaryota</taxon>
        <taxon>Metazoa</taxon>
        <taxon>Chordata</taxon>
        <taxon>Craniata</taxon>
        <taxon>Vertebrata</taxon>
        <taxon>Euteleostomi</taxon>
        <taxon>Amphibia</taxon>
        <taxon>Batrachia</taxon>
        <taxon>Caudata</taxon>
        <taxon>Salamandroidea</taxon>
        <taxon>Salamandridae</taxon>
        <taxon>Pleurodelinae</taxon>
        <taxon>Pleurodeles</taxon>
    </lineage>
</organism>
<dbReference type="AlphaFoldDB" id="A0AAV7RWT3"/>
<evidence type="ECO:0000313" key="1">
    <source>
        <dbReference type="EMBL" id="KAJ1156157.1"/>
    </source>
</evidence>
<dbReference type="Proteomes" id="UP001066276">
    <property type="component" value="Chromosome 5"/>
</dbReference>
<comment type="caution">
    <text evidence="1">The sequence shown here is derived from an EMBL/GenBank/DDBJ whole genome shotgun (WGS) entry which is preliminary data.</text>
</comment>
<evidence type="ECO:0000313" key="2">
    <source>
        <dbReference type="Proteomes" id="UP001066276"/>
    </source>
</evidence>
<protein>
    <submittedName>
        <fullName evidence="1">Uncharacterized protein</fullName>
    </submittedName>
</protein>
<sequence>MTPWKSPHHVVTDDARSAQIQRFAQTPRSPTSRIDLFSLFTKGTVPGGLRVSVSGTAGVGLLGTTPSRCRINTSSKHFLFLNAIFEFNL</sequence>
<dbReference type="EMBL" id="JANPWB010000009">
    <property type="protein sequence ID" value="KAJ1156157.1"/>
    <property type="molecule type" value="Genomic_DNA"/>
</dbReference>
<reference evidence="1" key="1">
    <citation type="journal article" date="2022" name="bioRxiv">
        <title>Sequencing and chromosome-scale assembly of the giantPleurodeles waltlgenome.</title>
        <authorList>
            <person name="Brown T."/>
            <person name="Elewa A."/>
            <person name="Iarovenko S."/>
            <person name="Subramanian E."/>
            <person name="Araus A.J."/>
            <person name="Petzold A."/>
            <person name="Susuki M."/>
            <person name="Suzuki K.-i.T."/>
            <person name="Hayashi T."/>
            <person name="Toyoda A."/>
            <person name="Oliveira C."/>
            <person name="Osipova E."/>
            <person name="Leigh N.D."/>
            <person name="Simon A."/>
            <person name="Yun M.H."/>
        </authorList>
    </citation>
    <scope>NUCLEOTIDE SEQUENCE</scope>
    <source>
        <strain evidence="1">20211129_DDA</strain>
        <tissue evidence="1">Liver</tissue>
    </source>
</reference>
<gene>
    <name evidence="1" type="ORF">NDU88_008881</name>
</gene>